<feature type="transmembrane region" description="Helical" evidence="8">
    <location>
        <begin position="256"/>
        <end position="277"/>
    </location>
</feature>
<evidence type="ECO:0000256" key="8">
    <source>
        <dbReference type="SAM" id="Phobius"/>
    </source>
</evidence>
<keyword evidence="3 8" id="KW-0812">Transmembrane</keyword>
<feature type="transmembrane region" description="Helical" evidence="8">
    <location>
        <begin position="399"/>
        <end position="420"/>
    </location>
</feature>
<dbReference type="GO" id="GO:0016020">
    <property type="term" value="C:membrane"/>
    <property type="evidence" value="ECO:0007669"/>
    <property type="project" value="UniProtKB-SubCell"/>
</dbReference>
<feature type="transmembrane region" description="Helical" evidence="8">
    <location>
        <begin position="347"/>
        <end position="365"/>
    </location>
</feature>
<dbReference type="PANTHER" id="PTHR21716:SF16">
    <property type="entry name" value="BLL1467 PROTEIN"/>
    <property type="match status" value="1"/>
</dbReference>
<feature type="coiled-coil region" evidence="6">
    <location>
        <begin position="3"/>
        <end position="30"/>
    </location>
</feature>
<feature type="transmembrane region" description="Helical" evidence="8">
    <location>
        <begin position="204"/>
        <end position="221"/>
    </location>
</feature>
<dbReference type="PANTHER" id="PTHR21716">
    <property type="entry name" value="TRANSMEMBRANE PROTEIN"/>
    <property type="match status" value="1"/>
</dbReference>
<feature type="region of interest" description="Disordered" evidence="7">
    <location>
        <begin position="121"/>
        <end position="187"/>
    </location>
</feature>
<dbReference type="Pfam" id="PF01594">
    <property type="entry name" value="AI-2E_transport"/>
    <property type="match status" value="1"/>
</dbReference>
<comment type="similarity">
    <text evidence="2">Belongs to the autoinducer-2 exporter (AI-2E) (TC 2.A.86) family.</text>
</comment>
<reference evidence="9 10" key="1">
    <citation type="submission" date="2019-07" db="EMBL/GenBank/DDBJ databases">
        <title>Genome sequencing of lignin-degrading bacterial isolates.</title>
        <authorList>
            <person name="Gladden J."/>
        </authorList>
    </citation>
    <scope>NUCLEOTIDE SEQUENCE [LARGE SCALE GENOMIC DNA]</scope>
    <source>
        <strain evidence="9 10">J19</strain>
    </source>
</reference>
<dbReference type="InterPro" id="IPR002549">
    <property type="entry name" value="AI-2E-like"/>
</dbReference>
<dbReference type="GO" id="GO:0055085">
    <property type="term" value="P:transmembrane transport"/>
    <property type="evidence" value="ECO:0007669"/>
    <property type="project" value="TreeGrafter"/>
</dbReference>
<evidence type="ECO:0000256" key="3">
    <source>
        <dbReference type="ARBA" id="ARBA00022692"/>
    </source>
</evidence>
<keyword evidence="6" id="KW-0175">Coiled coil</keyword>
<protein>
    <submittedName>
        <fullName evidence="9">Putative PurR-regulated permease PerM</fullName>
    </submittedName>
</protein>
<feature type="transmembrane region" description="Helical" evidence="8">
    <location>
        <begin position="227"/>
        <end position="244"/>
    </location>
</feature>
<dbReference type="EMBL" id="VLJS01000035">
    <property type="protein sequence ID" value="TWH16181.1"/>
    <property type="molecule type" value="Genomic_DNA"/>
</dbReference>
<gene>
    <name evidence="9" type="ORF">L613_001300000130</name>
</gene>
<feature type="compositionally biased region" description="Basic residues" evidence="7">
    <location>
        <begin position="126"/>
        <end position="136"/>
    </location>
</feature>
<evidence type="ECO:0000256" key="7">
    <source>
        <dbReference type="SAM" id="MobiDB-lite"/>
    </source>
</evidence>
<evidence type="ECO:0000256" key="5">
    <source>
        <dbReference type="ARBA" id="ARBA00023136"/>
    </source>
</evidence>
<evidence type="ECO:0000256" key="2">
    <source>
        <dbReference type="ARBA" id="ARBA00009773"/>
    </source>
</evidence>
<feature type="transmembrane region" description="Helical" evidence="8">
    <location>
        <begin position="502"/>
        <end position="527"/>
    </location>
</feature>
<organism evidence="9 10">
    <name type="scientific">Pseudoxanthomonas taiwanensis J19</name>
    <dbReference type="NCBI Taxonomy" id="935569"/>
    <lineage>
        <taxon>Bacteria</taxon>
        <taxon>Pseudomonadati</taxon>
        <taxon>Pseudomonadota</taxon>
        <taxon>Gammaproteobacteria</taxon>
        <taxon>Lysobacterales</taxon>
        <taxon>Lysobacteraceae</taxon>
        <taxon>Pseudoxanthomonas</taxon>
    </lineage>
</organism>
<sequence length="545" mass="59017">MRFEHLRQRVERAEARVQRCMDRAEDSRTRLREHWRLGWTPPRIVVAGLVAGFLVGRAEPLARIGAARWLQLLGTASTMLASIRAAAASATAEEAAETAAEGAATAEFAASAAPAQAAATAGAHLYPRRPAARRAARTGPGRSGHRRLRALAAPSASPNATPASAARGRMSSPPSNPPSPDTPVVAEPVPVPIDAHLPHLRPRAPGSLVVLATLAVGFTLWAAQEVILPILLAMFFALVGNPLIRLLRRLWIPRFLAALLVLLAGLAGTTLLAVQLVEPATAWAEQAPREARKIGRELQNLTKPMHEANRIAEDMARAAAGEANRKVQVVRTRVDDPYAVLTRTPRLLASVLAVILLTFFFMVYGENLQRNAIALLPGRQQKKFTVEILQSIEHQVSRYVLTISLINATVGLVFAGILVLLRFPLQEALLWGTMVMLLNYAPYVGPLIGMIAMLLVGFIRFDETLASVTPAVLYLVLHTIEGQLVTPIILGRSMALSPLVLILALMLFGWLWGLVGLLLAVPLLVCVKLVLEQVEGMQGWARLLE</sequence>
<dbReference type="Proteomes" id="UP000321583">
    <property type="component" value="Unassembled WGS sequence"/>
</dbReference>
<name>A0A562E2V9_9GAMM</name>
<evidence type="ECO:0000256" key="6">
    <source>
        <dbReference type="SAM" id="Coils"/>
    </source>
</evidence>
<accession>A0A562E2V9</accession>
<feature type="transmembrane region" description="Helical" evidence="8">
    <location>
        <begin position="471"/>
        <end position="490"/>
    </location>
</feature>
<evidence type="ECO:0000256" key="4">
    <source>
        <dbReference type="ARBA" id="ARBA00022989"/>
    </source>
</evidence>
<keyword evidence="10" id="KW-1185">Reference proteome</keyword>
<evidence type="ECO:0000313" key="10">
    <source>
        <dbReference type="Proteomes" id="UP000321583"/>
    </source>
</evidence>
<dbReference type="AlphaFoldDB" id="A0A562E2V9"/>
<keyword evidence="5 8" id="KW-0472">Membrane</keyword>
<feature type="transmembrane region" description="Helical" evidence="8">
    <location>
        <begin position="440"/>
        <end position="459"/>
    </location>
</feature>
<evidence type="ECO:0000313" key="9">
    <source>
        <dbReference type="EMBL" id="TWH16181.1"/>
    </source>
</evidence>
<keyword evidence="4 8" id="KW-1133">Transmembrane helix</keyword>
<comment type="subcellular location">
    <subcellularLocation>
        <location evidence="1">Membrane</location>
        <topology evidence="1">Multi-pass membrane protein</topology>
    </subcellularLocation>
</comment>
<evidence type="ECO:0000256" key="1">
    <source>
        <dbReference type="ARBA" id="ARBA00004141"/>
    </source>
</evidence>
<comment type="caution">
    <text evidence="9">The sequence shown here is derived from an EMBL/GenBank/DDBJ whole genome shotgun (WGS) entry which is preliminary data.</text>
</comment>
<feature type="compositionally biased region" description="Low complexity" evidence="7">
    <location>
        <begin position="150"/>
        <end position="173"/>
    </location>
</feature>
<proteinExistence type="inferred from homology"/>